<keyword evidence="2" id="KW-0067">ATP-binding</keyword>
<protein>
    <submittedName>
        <fullName evidence="2">ABC transporter ATP-binding protein yvcR</fullName>
    </submittedName>
</protein>
<dbReference type="Pfam" id="PF00005">
    <property type="entry name" value="ABC_tran"/>
    <property type="match status" value="1"/>
</dbReference>
<dbReference type="GO" id="GO:0022857">
    <property type="term" value="F:transmembrane transporter activity"/>
    <property type="evidence" value="ECO:0007669"/>
    <property type="project" value="TreeGrafter"/>
</dbReference>
<evidence type="ECO:0000313" key="3">
    <source>
        <dbReference type="Proteomes" id="UP000031666"/>
    </source>
</evidence>
<dbReference type="GO" id="GO:0016887">
    <property type="term" value="F:ATP hydrolysis activity"/>
    <property type="evidence" value="ECO:0007669"/>
    <property type="project" value="InterPro"/>
</dbReference>
<feature type="domain" description="ABC transporter" evidence="1">
    <location>
        <begin position="6"/>
        <end position="41"/>
    </location>
</feature>
<reference evidence="2 3" key="1">
    <citation type="submission" date="2015-01" db="EMBL/GenBank/DDBJ databases">
        <title>Vibrio sp. C94 JCM 19241 whole genome shotgun sequence.</title>
        <authorList>
            <person name="Sawabe T."/>
            <person name="Meirelles P."/>
            <person name="Feng G."/>
            <person name="Sayaka M."/>
            <person name="Hattori M."/>
            <person name="Ohkuma M."/>
        </authorList>
    </citation>
    <scope>NUCLEOTIDE SEQUENCE [LARGE SCALE GENOMIC DNA]</scope>
    <source>
        <strain evidence="3">JCM 19241</strain>
    </source>
</reference>
<gene>
    <name evidence="2" type="ORF">JCM19241_5715</name>
</gene>
<keyword evidence="2" id="KW-0547">Nucleotide-binding</keyword>
<dbReference type="Proteomes" id="UP000031666">
    <property type="component" value="Unassembled WGS sequence"/>
</dbReference>
<dbReference type="InterPro" id="IPR015854">
    <property type="entry name" value="ABC_transpr_LolD-like"/>
</dbReference>
<dbReference type="SUPFAM" id="SSF52540">
    <property type="entry name" value="P-loop containing nucleoside triphosphate hydrolases"/>
    <property type="match status" value="1"/>
</dbReference>
<dbReference type="STRING" id="1481914.JCM19241_5715"/>
<dbReference type="Gene3D" id="3.40.50.300">
    <property type="entry name" value="P-loop containing nucleotide triphosphate hydrolases"/>
    <property type="match status" value="1"/>
</dbReference>
<accession>A0A0B8QR79</accession>
<comment type="caution">
    <text evidence="2">The sequence shown here is derived from an EMBL/GenBank/DDBJ whole genome shotgun (WGS) entry which is preliminary data.</text>
</comment>
<dbReference type="InterPro" id="IPR003439">
    <property type="entry name" value="ABC_transporter-like_ATP-bd"/>
</dbReference>
<organism evidence="2 3">
    <name type="scientific">Vibrio ishigakensis</name>
    <dbReference type="NCBI Taxonomy" id="1481914"/>
    <lineage>
        <taxon>Bacteria</taxon>
        <taxon>Pseudomonadati</taxon>
        <taxon>Pseudomonadota</taxon>
        <taxon>Gammaproteobacteria</taxon>
        <taxon>Vibrionales</taxon>
        <taxon>Vibrionaceae</taxon>
        <taxon>Vibrio</taxon>
    </lineage>
</organism>
<evidence type="ECO:0000313" key="2">
    <source>
        <dbReference type="EMBL" id="GAM76819.1"/>
    </source>
</evidence>
<dbReference type="AlphaFoldDB" id="A0A0B8QR79"/>
<dbReference type="GO" id="GO:0005524">
    <property type="term" value="F:ATP binding"/>
    <property type="evidence" value="ECO:0007669"/>
    <property type="project" value="UniProtKB-KW"/>
</dbReference>
<dbReference type="InterPro" id="IPR027417">
    <property type="entry name" value="P-loop_NTPase"/>
</dbReference>
<dbReference type="PANTHER" id="PTHR24220:SF611">
    <property type="entry name" value="ATP-BINDING COMPONENT OF ABC TRANSPORTER-RELATED"/>
    <property type="match status" value="1"/>
</dbReference>
<sequence>MPEELLNKPVIELSIGQQQRVAAARAIIGKPQLIIADEPTSALDYANRTAFIELLMEQAKEADSTLVFVSHDPTLEKLFNTGLNLQDINLIKTGAI</sequence>
<name>A0A0B8QR79_9VIBR</name>
<proteinExistence type="predicted"/>
<dbReference type="EMBL" id="BBSC01000007">
    <property type="protein sequence ID" value="GAM76819.1"/>
    <property type="molecule type" value="Genomic_DNA"/>
</dbReference>
<evidence type="ECO:0000259" key="1">
    <source>
        <dbReference type="Pfam" id="PF00005"/>
    </source>
</evidence>
<reference evidence="2 3" key="2">
    <citation type="submission" date="2015-01" db="EMBL/GenBank/DDBJ databases">
        <authorList>
            <consortium name="NBRP consortium"/>
            <person name="Sawabe T."/>
            <person name="Meirelles P."/>
            <person name="Feng G."/>
            <person name="Sayaka M."/>
            <person name="Hattori M."/>
            <person name="Ohkuma M."/>
        </authorList>
    </citation>
    <scope>NUCLEOTIDE SEQUENCE [LARGE SCALE GENOMIC DNA]</scope>
    <source>
        <strain evidence="3">JCM 19241</strain>
    </source>
</reference>
<dbReference type="GO" id="GO:0005886">
    <property type="term" value="C:plasma membrane"/>
    <property type="evidence" value="ECO:0007669"/>
    <property type="project" value="TreeGrafter"/>
</dbReference>
<dbReference type="PANTHER" id="PTHR24220">
    <property type="entry name" value="IMPORT ATP-BINDING PROTEIN"/>
    <property type="match status" value="1"/>
</dbReference>